<accession>A0A2P2R0P4</accession>
<name>A0A2P2R0P4_RHIMU</name>
<organism evidence="1">
    <name type="scientific">Rhizophora mucronata</name>
    <name type="common">Asiatic mangrove</name>
    <dbReference type="NCBI Taxonomy" id="61149"/>
    <lineage>
        <taxon>Eukaryota</taxon>
        <taxon>Viridiplantae</taxon>
        <taxon>Streptophyta</taxon>
        <taxon>Embryophyta</taxon>
        <taxon>Tracheophyta</taxon>
        <taxon>Spermatophyta</taxon>
        <taxon>Magnoliopsida</taxon>
        <taxon>eudicotyledons</taxon>
        <taxon>Gunneridae</taxon>
        <taxon>Pentapetalae</taxon>
        <taxon>rosids</taxon>
        <taxon>fabids</taxon>
        <taxon>Malpighiales</taxon>
        <taxon>Rhizophoraceae</taxon>
        <taxon>Rhizophora</taxon>
    </lineage>
</organism>
<dbReference type="AlphaFoldDB" id="A0A2P2R0P4"/>
<dbReference type="EMBL" id="GGEC01092345">
    <property type="protein sequence ID" value="MBX72829.1"/>
    <property type="molecule type" value="Transcribed_RNA"/>
</dbReference>
<sequence length="36" mass="4041">MTGVLVWTLALANAKFPNPQLTPNTQHPHHNFILCD</sequence>
<evidence type="ECO:0000313" key="1">
    <source>
        <dbReference type="EMBL" id="MBX72829.1"/>
    </source>
</evidence>
<reference evidence="1" key="1">
    <citation type="submission" date="2018-02" db="EMBL/GenBank/DDBJ databases">
        <title>Rhizophora mucronata_Transcriptome.</title>
        <authorList>
            <person name="Meera S.P."/>
            <person name="Sreeshan A."/>
            <person name="Augustine A."/>
        </authorList>
    </citation>
    <scope>NUCLEOTIDE SEQUENCE</scope>
    <source>
        <tissue evidence="1">Leaf</tissue>
    </source>
</reference>
<proteinExistence type="predicted"/>
<protein>
    <submittedName>
        <fullName evidence="1">Uncharacterized protein</fullName>
    </submittedName>
</protein>